<evidence type="ECO:0000313" key="2">
    <source>
        <dbReference type="EMBL" id="TXG58815.1"/>
    </source>
</evidence>
<evidence type="ECO:0000256" key="1">
    <source>
        <dbReference type="SAM" id="Phobius"/>
    </source>
</evidence>
<proteinExistence type="predicted"/>
<dbReference type="AlphaFoldDB" id="A0A5C7HPX9"/>
<keyword evidence="3" id="KW-1185">Reference proteome</keyword>
<comment type="caution">
    <text evidence="2">The sequence shown here is derived from an EMBL/GenBank/DDBJ whole genome shotgun (WGS) entry which is preliminary data.</text>
</comment>
<evidence type="ECO:0000313" key="3">
    <source>
        <dbReference type="Proteomes" id="UP000323000"/>
    </source>
</evidence>
<reference evidence="3" key="1">
    <citation type="journal article" date="2019" name="Gigascience">
        <title>De novo genome assembly of the endangered Acer yangbiense, a plant species with extremely small populations endemic to Yunnan Province, China.</title>
        <authorList>
            <person name="Yang J."/>
            <person name="Wariss H.M."/>
            <person name="Tao L."/>
            <person name="Zhang R."/>
            <person name="Yun Q."/>
            <person name="Hollingsworth P."/>
            <person name="Dao Z."/>
            <person name="Luo G."/>
            <person name="Guo H."/>
            <person name="Ma Y."/>
            <person name="Sun W."/>
        </authorList>
    </citation>
    <scope>NUCLEOTIDE SEQUENCE [LARGE SCALE GENOMIC DNA]</scope>
    <source>
        <strain evidence="3">cv. Malutang</strain>
    </source>
</reference>
<dbReference type="EMBL" id="VAHF01000007">
    <property type="protein sequence ID" value="TXG58815.1"/>
    <property type="molecule type" value="Genomic_DNA"/>
</dbReference>
<name>A0A5C7HPX9_9ROSI</name>
<feature type="transmembrane region" description="Helical" evidence="1">
    <location>
        <begin position="7"/>
        <end position="28"/>
    </location>
</feature>
<keyword evidence="1" id="KW-0812">Transmembrane</keyword>
<keyword evidence="1" id="KW-0472">Membrane</keyword>
<protein>
    <submittedName>
        <fullName evidence="2">Uncharacterized protein</fullName>
    </submittedName>
</protein>
<organism evidence="2 3">
    <name type="scientific">Acer yangbiense</name>
    <dbReference type="NCBI Taxonomy" id="1000413"/>
    <lineage>
        <taxon>Eukaryota</taxon>
        <taxon>Viridiplantae</taxon>
        <taxon>Streptophyta</taxon>
        <taxon>Embryophyta</taxon>
        <taxon>Tracheophyta</taxon>
        <taxon>Spermatophyta</taxon>
        <taxon>Magnoliopsida</taxon>
        <taxon>eudicotyledons</taxon>
        <taxon>Gunneridae</taxon>
        <taxon>Pentapetalae</taxon>
        <taxon>rosids</taxon>
        <taxon>malvids</taxon>
        <taxon>Sapindales</taxon>
        <taxon>Sapindaceae</taxon>
        <taxon>Hippocastanoideae</taxon>
        <taxon>Acereae</taxon>
        <taxon>Acer</taxon>
    </lineage>
</organism>
<sequence>MDGTKFVLIGLPIYLFCSDILSIFTLPLPLLPPPPPPPTYVRHDHPLPRPLYQPVTQLVQDQPLRFPSQAFYLIIS</sequence>
<keyword evidence="1" id="KW-1133">Transmembrane helix</keyword>
<dbReference type="Proteomes" id="UP000323000">
    <property type="component" value="Chromosome 7"/>
</dbReference>
<gene>
    <name evidence="2" type="ORF">EZV62_016644</name>
</gene>
<accession>A0A5C7HPX9</accession>